<dbReference type="STRING" id="1221500.ABE65_003610"/>
<keyword evidence="3" id="KW-1185">Reference proteome</keyword>
<dbReference type="KEGG" id="fpn:ABE65_003610"/>
<dbReference type="Proteomes" id="UP000076623">
    <property type="component" value="Chromosome"/>
</dbReference>
<name>A0A168WDC6_9BACL</name>
<feature type="compositionally biased region" description="Basic and acidic residues" evidence="1">
    <location>
        <begin position="32"/>
        <end position="41"/>
    </location>
</feature>
<evidence type="ECO:0000313" key="2">
    <source>
        <dbReference type="EMBL" id="ANC79255.1"/>
    </source>
</evidence>
<dbReference type="InterPro" id="IPR025673">
    <property type="entry name" value="PCYCGC"/>
</dbReference>
<evidence type="ECO:0000313" key="3">
    <source>
        <dbReference type="Proteomes" id="UP000076623"/>
    </source>
</evidence>
<feature type="region of interest" description="Disordered" evidence="1">
    <location>
        <begin position="13"/>
        <end position="45"/>
    </location>
</feature>
<reference evidence="2 3" key="1">
    <citation type="submission" date="2016-04" db="EMBL/GenBank/DDBJ databases">
        <title>Complete genome sequence of Fictibacillus phosphorivorans G25-29, a strain toxic to nematodes.</title>
        <authorList>
            <person name="Zheng Z."/>
        </authorList>
    </citation>
    <scope>NUCLEOTIDE SEQUENCE [LARGE SCALE GENOMIC DNA]</scope>
    <source>
        <strain evidence="2 3">G25-29</strain>
    </source>
</reference>
<dbReference type="AlphaFoldDB" id="A0A168WDC6"/>
<protein>
    <submittedName>
        <fullName evidence="2">Uncharacterized protein</fullName>
    </submittedName>
</protein>
<organism evidence="2 3">
    <name type="scientific">Fictibacillus phosphorivorans</name>
    <dbReference type="NCBI Taxonomy" id="1221500"/>
    <lineage>
        <taxon>Bacteria</taxon>
        <taxon>Bacillati</taxon>
        <taxon>Bacillota</taxon>
        <taxon>Bacilli</taxon>
        <taxon>Bacillales</taxon>
        <taxon>Fictibacillaceae</taxon>
        <taxon>Fictibacillus</taxon>
    </lineage>
</organism>
<accession>A0A168WDC6</accession>
<dbReference type="Pfam" id="PF13798">
    <property type="entry name" value="PCYCGC"/>
    <property type="match status" value="1"/>
</dbReference>
<proteinExistence type="predicted"/>
<evidence type="ECO:0000256" key="1">
    <source>
        <dbReference type="SAM" id="MobiDB-lite"/>
    </source>
</evidence>
<gene>
    <name evidence="2" type="ORF">ABE65_003610</name>
</gene>
<dbReference type="EMBL" id="CP015378">
    <property type="protein sequence ID" value="ANC79255.1"/>
    <property type="molecule type" value="Genomic_DNA"/>
</dbReference>
<sequence>MTIGVSFLISGCGNTSEDEHKNDQEGSSAKQEASHEGHENHLPNGDIQELTASMDVMPGFLDKQPEEIAAIYAEVPKYKELLESMPCFCGCGESAGHKDNYDCFVSENKEDGKIVWDDHGTKCGTCLEIAAISMSASADGKTPVEIRNMIDEKYKEGYAEPTPTPMPAS</sequence>